<evidence type="ECO:0000256" key="6">
    <source>
        <dbReference type="ARBA" id="ARBA00023136"/>
    </source>
</evidence>
<comment type="similarity">
    <text evidence="8">Belongs to the two pore domain potassium channel (TC 1.A.1.8) family.</text>
</comment>
<evidence type="ECO:0000256" key="7">
    <source>
        <dbReference type="ARBA" id="ARBA00023303"/>
    </source>
</evidence>
<feature type="transmembrane region" description="Helical" evidence="9">
    <location>
        <begin position="398"/>
        <end position="417"/>
    </location>
</feature>
<comment type="subcellular location">
    <subcellularLocation>
        <location evidence="1">Membrane</location>
        <topology evidence="1">Multi-pass membrane protein</topology>
    </subcellularLocation>
</comment>
<evidence type="ECO:0000256" key="5">
    <source>
        <dbReference type="ARBA" id="ARBA00023065"/>
    </source>
</evidence>
<evidence type="ECO:0000256" key="1">
    <source>
        <dbReference type="ARBA" id="ARBA00004141"/>
    </source>
</evidence>
<keyword evidence="2 8" id="KW-0813">Transport</keyword>
<dbReference type="Pfam" id="PF07885">
    <property type="entry name" value="Ion_trans_2"/>
    <property type="match status" value="2"/>
</dbReference>
<feature type="transmembrane region" description="Helical" evidence="9">
    <location>
        <begin position="112"/>
        <end position="132"/>
    </location>
</feature>
<dbReference type="GO" id="GO:0015271">
    <property type="term" value="F:outward rectifier potassium channel activity"/>
    <property type="evidence" value="ECO:0007669"/>
    <property type="project" value="TreeGrafter"/>
</dbReference>
<accession>A0A085LYX2</accession>
<evidence type="ECO:0000256" key="8">
    <source>
        <dbReference type="RuleBase" id="RU003857"/>
    </source>
</evidence>
<evidence type="ECO:0000256" key="4">
    <source>
        <dbReference type="ARBA" id="ARBA00022989"/>
    </source>
</evidence>
<gene>
    <name evidence="11" type="ORF">M513_08913</name>
</gene>
<proteinExistence type="inferred from homology"/>
<dbReference type="GO" id="GO:0022841">
    <property type="term" value="F:potassium ion leak channel activity"/>
    <property type="evidence" value="ECO:0007669"/>
    <property type="project" value="TreeGrafter"/>
</dbReference>
<dbReference type="Proteomes" id="UP000030764">
    <property type="component" value="Unassembled WGS sequence"/>
</dbReference>
<dbReference type="InterPro" id="IPR003280">
    <property type="entry name" value="2pore_dom_K_chnl"/>
</dbReference>
<dbReference type="SUPFAM" id="SSF81324">
    <property type="entry name" value="Voltage-gated potassium channels"/>
    <property type="match status" value="2"/>
</dbReference>
<feature type="domain" description="Potassium channel" evidence="10">
    <location>
        <begin position="208"/>
        <end position="264"/>
    </location>
</feature>
<keyword evidence="7 8" id="KW-0407">Ion channel</keyword>
<dbReference type="EMBL" id="KL363257">
    <property type="protein sequence ID" value="KFD50168.1"/>
    <property type="molecule type" value="Genomic_DNA"/>
</dbReference>
<organism evidence="11 12">
    <name type="scientific">Trichuris suis</name>
    <name type="common">pig whipworm</name>
    <dbReference type="NCBI Taxonomy" id="68888"/>
    <lineage>
        <taxon>Eukaryota</taxon>
        <taxon>Metazoa</taxon>
        <taxon>Ecdysozoa</taxon>
        <taxon>Nematoda</taxon>
        <taxon>Enoplea</taxon>
        <taxon>Dorylaimia</taxon>
        <taxon>Trichinellida</taxon>
        <taxon>Trichuridae</taxon>
        <taxon>Trichuris</taxon>
    </lineage>
</organism>
<evidence type="ECO:0000313" key="12">
    <source>
        <dbReference type="Proteomes" id="UP000030764"/>
    </source>
</evidence>
<dbReference type="PANTHER" id="PTHR11003">
    <property type="entry name" value="POTASSIUM CHANNEL, SUBFAMILY K"/>
    <property type="match status" value="1"/>
</dbReference>
<dbReference type="PRINTS" id="PR01333">
    <property type="entry name" value="2POREKCHANEL"/>
</dbReference>
<evidence type="ECO:0000256" key="3">
    <source>
        <dbReference type="ARBA" id="ARBA00022692"/>
    </source>
</evidence>
<name>A0A085LYX2_9BILA</name>
<evidence type="ECO:0000256" key="2">
    <source>
        <dbReference type="ARBA" id="ARBA00022448"/>
    </source>
</evidence>
<dbReference type="AlphaFoldDB" id="A0A085LYX2"/>
<feature type="domain" description="Potassium channel" evidence="10">
    <location>
        <begin position="350"/>
        <end position="422"/>
    </location>
</feature>
<keyword evidence="3 8" id="KW-0812">Transmembrane</keyword>
<evidence type="ECO:0000313" key="11">
    <source>
        <dbReference type="EMBL" id="KFD50168.1"/>
    </source>
</evidence>
<reference evidence="11 12" key="1">
    <citation type="journal article" date="2014" name="Nat. Genet.">
        <title>Genome and transcriptome of the porcine whipworm Trichuris suis.</title>
        <authorList>
            <person name="Jex A.R."/>
            <person name="Nejsum P."/>
            <person name="Schwarz E.M."/>
            <person name="Hu L."/>
            <person name="Young N.D."/>
            <person name="Hall R.S."/>
            <person name="Korhonen P.K."/>
            <person name="Liao S."/>
            <person name="Thamsborg S."/>
            <person name="Xia J."/>
            <person name="Xu P."/>
            <person name="Wang S."/>
            <person name="Scheerlinck J.P."/>
            <person name="Hofmann A."/>
            <person name="Sternberg P.W."/>
            <person name="Wang J."/>
            <person name="Gasser R.B."/>
        </authorList>
    </citation>
    <scope>NUCLEOTIDE SEQUENCE [LARGE SCALE GENOMIC DNA]</scope>
    <source>
        <strain evidence="11">DCEP-RM93M</strain>
    </source>
</reference>
<keyword evidence="4 9" id="KW-1133">Transmembrane helix</keyword>
<dbReference type="GO" id="GO:0005886">
    <property type="term" value="C:plasma membrane"/>
    <property type="evidence" value="ECO:0007669"/>
    <property type="project" value="TreeGrafter"/>
</dbReference>
<keyword evidence="12" id="KW-1185">Reference proteome</keyword>
<protein>
    <recommendedName>
        <fullName evidence="10">Potassium channel domain-containing protein</fullName>
    </recommendedName>
</protein>
<dbReference type="InterPro" id="IPR013099">
    <property type="entry name" value="K_chnl_dom"/>
</dbReference>
<evidence type="ECO:0000259" key="10">
    <source>
        <dbReference type="Pfam" id="PF07885"/>
    </source>
</evidence>
<dbReference type="PANTHER" id="PTHR11003:SF156">
    <property type="entry name" value="POTASSIUM CHANNEL DOMAIN-CONTAINING PROTEIN"/>
    <property type="match status" value="1"/>
</dbReference>
<feature type="transmembrane region" description="Helical" evidence="9">
    <location>
        <begin position="240"/>
        <end position="261"/>
    </location>
</feature>
<dbReference type="GO" id="GO:0030322">
    <property type="term" value="P:stabilization of membrane potential"/>
    <property type="evidence" value="ECO:0007669"/>
    <property type="project" value="TreeGrafter"/>
</dbReference>
<keyword evidence="5 8" id="KW-0406">Ion transport</keyword>
<feature type="transmembrane region" description="Helical" evidence="9">
    <location>
        <begin position="343"/>
        <end position="363"/>
    </location>
</feature>
<feature type="transmembrane region" description="Helical" evidence="9">
    <location>
        <begin position="210"/>
        <end position="228"/>
    </location>
</feature>
<keyword evidence="6 9" id="KW-0472">Membrane</keyword>
<dbReference type="Gene3D" id="1.10.287.70">
    <property type="match status" value="1"/>
</dbReference>
<feature type="transmembrane region" description="Helical" evidence="9">
    <location>
        <begin position="375"/>
        <end position="392"/>
    </location>
</feature>
<sequence>MSFQIHWRKDSIRGRPVAVNWSACFVMQLPHGFNLYKQLDNKANAEDIEDSKTLFKKHWMASLDFNESIAKMEEEEEADEKRDDEMAQLQLDANPRHENNYYKKIKIALPHVTLVVGTCLYILLGAGIFVLIEQAEEIAEKSQALRRMQQTHQNVIDGLLNVSADWNISEHEFRQSTLALIQHFMAASFDSFTHGIEVNDSGPSESRLHWNMRSAIFFSTTLITTVGYGNLVPKTTLGRFFCILYASVGIPLALVTVGNFSKFTADYFSSLHWYLYGKTAGCRRALNRVMPCASIHMRLKNWWKSKWASTPSISSLDANDDECWKKVINEGDELDMDEESYKAPLYFLMIVLLLFVAFCALIFQQTDTWPFVDSFYYCLITAMTIGLGDLVPKMEGSSLAVSILFIFVGLIIATMCIDSMATHYIEKIHYFGRNIHGLGYILNALGDRALSIKEWMLKIHNLQDKYGLTSEQLKEIIIDSNRRRREARQVSAAQQSYTPDGFFAFIDQ</sequence>
<evidence type="ECO:0000256" key="9">
    <source>
        <dbReference type="SAM" id="Phobius"/>
    </source>
</evidence>